<dbReference type="PROSITE" id="PS51257">
    <property type="entry name" value="PROKAR_LIPOPROTEIN"/>
    <property type="match status" value="1"/>
</dbReference>
<dbReference type="Proteomes" id="UP001241848">
    <property type="component" value="Unassembled WGS sequence"/>
</dbReference>
<dbReference type="Gene3D" id="3.30.300.210">
    <property type="entry name" value="Nutrient germinant receptor protein C, domain 3"/>
    <property type="match status" value="1"/>
</dbReference>
<comment type="caution">
    <text evidence="10">The sequence shown here is derived from an EMBL/GenBank/DDBJ whole genome shotgun (WGS) entry which is preliminary data.</text>
</comment>
<reference evidence="10 11" key="1">
    <citation type="submission" date="2022-10" db="EMBL/GenBank/DDBJ databases">
        <title>Paenibacillus description and whole genome data of maize root bacterial community.</title>
        <authorList>
            <person name="Marton D."/>
            <person name="Farkas M."/>
            <person name="Cserhati M."/>
        </authorList>
    </citation>
    <scope>NUCLEOTIDE SEQUENCE [LARGE SCALE GENOMIC DNA]</scope>
    <source>
        <strain evidence="10 11">P96</strain>
    </source>
</reference>
<feature type="domain" description="Spore germination protein N-terminal" evidence="9">
    <location>
        <begin position="27"/>
        <end position="215"/>
    </location>
</feature>
<evidence type="ECO:0000259" key="8">
    <source>
        <dbReference type="Pfam" id="PF05504"/>
    </source>
</evidence>
<dbReference type="RefSeq" id="WP_305753265.1">
    <property type="nucleotide sequence ID" value="NZ_JAPCKK010000004.1"/>
</dbReference>
<name>A0ABT9FLL8_9BACL</name>
<dbReference type="InterPro" id="IPR057336">
    <property type="entry name" value="GerAC_N"/>
</dbReference>
<proteinExistence type="inferred from homology"/>
<protein>
    <submittedName>
        <fullName evidence="10">Ger(X)C family spore germination protein</fullName>
    </submittedName>
</protein>
<keyword evidence="7" id="KW-0449">Lipoprotein</keyword>
<evidence type="ECO:0000313" key="10">
    <source>
        <dbReference type="EMBL" id="MDP4095629.1"/>
    </source>
</evidence>
<evidence type="ECO:0000256" key="3">
    <source>
        <dbReference type="ARBA" id="ARBA00022544"/>
    </source>
</evidence>
<evidence type="ECO:0000256" key="5">
    <source>
        <dbReference type="ARBA" id="ARBA00023136"/>
    </source>
</evidence>
<dbReference type="EMBL" id="JAPCKK010000004">
    <property type="protein sequence ID" value="MDP4095629.1"/>
    <property type="molecule type" value="Genomic_DNA"/>
</dbReference>
<evidence type="ECO:0000256" key="4">
    <source>
        <dbReference type="ARBA" id="ARBA00022729"/>
    </source>
</evidence>
<dbReference type="Pfam" id="PF25198">
    <property type="entry name" value="Spore_GerAC_N"/>
    <property type="match status" value="1"/>
</dbReference>
<sequence length="399" mass="44172">MIKFQSGMTAIIALLLCLALTGCWSSSPIEDRNLEVGIALDTAAPSREEKKMKKKGGGYPKKELIRRTVQFELPEGNGGSAEGPTQAKNFYNLEETGDSIMEMTRETYLRTNSPAGFHLKIIIISSSLLKSFSMYELLDFFLRDNDIRLSLEVMLSTGTASDVLSRTTVPGKTPALTLKELFSNRERNSRMAEPLPLAKIIAPLKANRSFILPNVITTDHEIKVAGAGVIKGKTQKYAGFLSETEVEGLQWIKGDIPGGVLKETDPQSHKKIEYEIKSAKSKIQAIVEGDDISFHVKMISGGRIAESFKPARNDGNNKLVAYETKLVEEKVNELAQDAVAKMRKLRVDVGGFGEALHLQHPEVWKKVKDDWDNTFAKIPITYSTKINIEDYGASSMTVD</sequence>
<dbReference type="InterPro" id="IPR038501">
    <property type="entry name" value="Spore_GerAC_C_sf"/>
</dbReference>
<accession>A0ABT9FLL8</accession>
<evidence type="ECO:0000256" key="7">
    <source>
        <dbReference type="ARBA" id="ARBA00023288"/>
    </source>
</evidence>
<dbReference type="InterPro" id="IPR008844">
    <property type="entry name" value="Spore_GerAC-like"/>
</dbReference>
<gene>
    <name evidence="10" type="ORF">OIN60_02330</name>
</gene>
<comment type="similarity">
    <text evidence="2">Belongs to the GerABKC lipoprotein family.</text>
</comment>
<keyword evidence="11" id="KW-1185">Reference proteome</keyword>
<keyword evidence="5" id="KW-0472">Membrane</keyword>
<organism evidence="10 11">
    <name type="scientific">Paenibacillus zeirhizosphaerae</name>
    <dbReference type="NCBI Taxonomy" id="2987519"/>
    <lineage>
        <taxon>Bacteria</taxon>
        <taxon>Bacillati</taxon>
        <taxon>Bacillota</taxon>
        <taxon>Bacilli</taxon>
        <taxon>Bacillales</taxon>
        <taxon>Paenibacillaceae</taxon>
        <taxon>Paenibacillus</taxon>
    </lineage>
</organism>
<evidence type="ECO:0000256" key="1">
    <source>
        <dbReference type="ARBA" id="ARBA00004635"/>
    </source>
</evidence>
<dbReference type="InterPro" id="IPR046953">
    <property type="entry name" value="Spore_GerAC-like_C"/>
</dbReference>
<comment type="subcellular location">
    <subcellularLocation>
        <location evidence="1">Membrane</location>
        <topology evidence="1">Lipid-anchor</topology>
    </subcellularLocation>
</comment>
<keyword evidence="3" id="KW-0309">Germination</keyword>
<feature type="domain" description="Spore germination GerAC-like C-terminal" evidence="8">
    <location>
        <begin position="226"/>
        <end position="392"/>
    </location>
</feature>
<evidence type="ECO:0000313" key="11">
    <source>
        <dbReference type="Proteomes" id="UP001241848"/>
    </source>
</evidence>
<keyword evidence="4" id="KW-0732">Signal</keyword>
<dbReference type="PANTHER" id="PTHR35789:SF1">
    <property type="entry name" value="SPORE GERMINATION PROTEIN B3"/>
    <property type="match status" value="1"/>
</dbReference>
<evidence type="ECO:0000259" key="9">
    <source>
        <dbReference type="Pfam" id="PF25198"/>
    </source>
</evidence>
<evidence type="ECO:0000256" key="6">
    <source>
        <dbReference type="ARBA" id="ARBA00023139"/>
    </source>
</evidence>
<evidence type="ECO:0000256" key="2">
    <source>
        <dbReference type="ARBA" id="ARBA00007886"/>
    </source>
</evidence>
<dbReference type="NCBIfam" id="TIGR02887">
    <property type="entry name" value="spore_ger_x_C"/>
    <property type="match status" value="1"/>
</dbReference>
<dbReference type="Pfam" id="PF05504">
    <property type="entry name" value="Spore_GerAC"/>
    <property type="match status" value="1"/>
</dbReference>
<keyword evidence="6" id="KW-0564">Palmitate</keyword>
<dbReference type="PANTHER" id="PTHR35789">
    <property type="entry name" value="SPORE GERMINATION PROTEIN B3"/>
    <property type="match status" value="1"/>
</dbReference>